<evidence type="ECO:0000313" key="2">
    <source>
        <dbReference type="Proteomes" id="UP001060085"/>
    </source>
</evidence>
<gene>
    <name evidence="1" type="ORF">M9H77_34302</name>
</gene>
<proteinExistence type="predicted"/>
<sequence length="121" mass="12721">MASNFLLMLLLFSMAAHSSATWCICKDGMSDAVMQKALDYACGAGADCNPTHQNGVCFNPNTVRAHCNYAVNSYFQRKGQAPGSCDFAGTATVTTTDPSTAGCAYPSSARYGSNLLSTVVK</sequence>
<evidence type="ECO:0000313" key="1">
    <source>
        <dbReference type="EMBL" id="KAI5648297.1"/>
    </source>
</evidence>
<protein>
    <submittedName>
        <fullName evidence="1">Uncharacterized protein</fullName>
    </submittedName>
</protein>
<dbReference type="EMBL" id="CM044708">
    <property type="protein sequence ID" value="KAI5648297.1"/>
    <property type="molecule type" value="Genomic_DNA"/>
</dbReference>
<organism evidence="1 2">
    <name type="scientific">Catharanthus roseus</name>
    <name type="common">Madagascar periwinkle</name>
    <name type="synonym">Vinca rosea</name>
    <dbReference type="NCBI Taxonomy" id="4058"/>
    <lineage>
        <taxon>Eukaryota</taxon>
        <taxon>Viridiplantae</taxon>
        <taxon>Streptophyta</taxon>
        <taxon>Embryophyta</taxon>
        <taxon>Tracheophyta</taxon>
        <taxon>Spermatophyta</taxon>
        <taxon>Magnoliopsida</taxon>
        <taxon>eudicotyledons</taxon>
        <taxon>Gunneridae</taxon>
        <taxon>Pentapetalae</taxon>
        <taxon>asterids</taxon>
        <taxon>lamiids</taxon>
        <taxon>Gentianales</taxon>
        <taxon>Apocynaceae</taxon>
        <taxon>Rauvolfioideae</taxon>
        <taxon>Vinceae</taxon>
        <taxon>Catharanthinae</taxon>
        <taxon>Catharanthus</taxon>
    </lineage>
</organism>
<comment type="caution">
    <text evidence="1">The sequence shown here is derived from an EMBL/GenBank/DDBJ whole genome shotgun (WGS) entry which is preliminary data.</text>
</comment>
<keyword evidence="2" id="KW-1185">Reference proteome</keyword>
<accession>A0ACB9ZMX7</accession>
<reference evidence="2" key="1">
    <citation type="journal article" date="2023" name="Nat. Plants">
        <title>Single-cell RNA sequencing provides a high-resolution roadmap for understanding the multicellular compartmentation of specialized metabolism.</title>
        <authorList>
            <person name="Sun S."/>
            <person name="Shen X."/>
            <person name="Li Y."/>
            <person name="Li Y."/>
            <person name="Wang S."/>
            <person name="Li R."/>
            <person name="Zhang H."/>
            <person name="Shen G."/>
            <person name="Guo B."/>
            <person name="Wei J."/>
            <person name="Xu J."/>
            <person name="St-Pierre B."/>
            <person name="Chen S."/>
            <person name="Sun C."/>
        </authorList>
    </citation>
    <scope>NUCLEOTIDE SEQUENCE [LARGE SCALE GENOMIC DNA]</scope>
</reference>
<name>A0ACB9ZMX7_CATRO</name>
<dbReference type="Proteomes" id="UP001060085">
    <property type="component" value="Linkage Group LG08"/>
</dbReference>